<sequence>MRKLVLASLVVATSLAGCAAVRDSRVNPANWFGRSETVATPPAESEVNTLIPERRAFFGKRDAPPYEGALVEQVTELHIRQVAGGAVVEVSGVLTSIEGYDVRLVALEEAEAGSLSYEFRAVQPRYGEGVGNAHARAVTAAIRLTEQELAGIRTIRVVARDNIRSASR</sequence>
<dbReference type="GeneID" id="80817507"/>
<dbReference type="AlphaFoldDB" id="A0A975ZMI9"/>
<proteinExistence type="predicted"/>
<dbReference type="EMBL" id="FNYY01000003">
    <property type="protein sequence ID" value="SEJ07564.1"/>
    <property type="molecule type" value="Genomic_DNA"/>
</dbReference>
<evidence type="ECO:0000313" key="3">
    <source>
        <dbReference type="Proteomes" id="UP000182932"/>
    </source>
</evidence>
<keyword evidence="1" id="KW-0732">Signal</keyword>
<feature type="signal peptide" evidence="1">
    <location>
        <begin position="1"/>
        <end position="19"/>
    </location>
</feature>
<gene>
    <name evidence="2" type="ORF">SAMN04487940_103147</name>
</gene>
<accession>A0A975ZMI9</accession>
<name>A0A975ZMI9_9RHOB</name>
<evidence type="ECO:0008006" key="4">
    <source>
        <dbReference type="Google" id="ProtNLM"/>
    </source>
</evidence>
<dbReference type="RefSeq" id="WP_048531698.1">
    <property type="nucleotide sequence ID" value="NZ_CATLUV010000081.1"/>
</dbReference>
<evidence type="ECO:0000313" key="2">
    <source>
        <dbReference type="EMBL" id="SEJ07564.1"/>
    </source>
</evidence>
<organism evidence="2 3">
    <name type="scientific">Marinovum algicola</name>
    <dbReference type="NCBI Taxonomy" id="42444"/>
    <lineage>
        <taxon>Bacteria</taxon>
        <taxon>Pseudomonadati</taxon>
        <taxon>Pseudomonadota</taxon>
        <taxon>Alphaproteobacteria</taxon>
        <taxon>Rhodobacterales</taxon>
        <taxon>Roseobacteraceae</taxon>
        <taxon>Marinovum</taxon>
    </lineage>
</organism>
<dbReference type="PROSITE" id="PS51257">
    <property type="entry name" value="PROKAR_LIPOPROTEIN"/>
    <property type="match status" value="1"/>
</dbReference>
<reference evidence="2 3" key="1">
    <citation type="submission" date="2016-10" db="EMBL/GenBank/DDBJ databases">
        <authorList>
            <person name="Varghese N."/>
            <person name="Submissions S."/>
        </authorList>
    </citation>
    <scope>NUCLEOTIDE SEQUENCE [LARGE SCALE GENOMIC DNA]</scope>
    <source>
        <strain evidence="2 3">FF3</strain>
    </source>
</reference>
<comment type="caution">
    <text evidence="2">The sequence shown here is derived from an EMBL/GenBank/DDBJ whole genome shotgun (WGS) entry which is preliminary data.</text>
</comment>
<keyword evidence="3" id="KW-1185">Reference proteome</keyword>
<evidence type="ECO:0000256" key="1">
    <source>
        <dbReference type="SAM" id="SignalP"/>
    </source>
</evidence>
<dbReference type="Proteomes" id="UP000182932">
    <property type="component" value="Unassembled WGS sequence"/>
</dbReference>
<protein>
    <recommendedName>
        <fullName evidence="4">Lipoprotein</fullName>
    </recommendedName>
</protein>
<feature type="chain" id="PRO_5036756069" description="Lipoprotein" evidence="1">
    <location>
        <begin position="20"/>
        <end position="168"/>
    </location>
</feature>